<proteinExistence type="predicted"/>
<keyword evidence="4" id="KW-1185">Reference proteome</keyword>
<feature type="transmembrane region" description="Helical" evidence="2">
    <location>
        <begin position="139"/>
        <end position="157"/>
    </location>
</feature>
<feature type="transmembrane region" description="Helical" evidence="2">
    <location>
        <begin position="177"/>
        <end position="198"/>
    </location>
</feature>
<gene>
    <name evidence="3" type="ORF">LSAT_V11C800401540</name>
</gene>
<feature type="region of interest" description="Disordered" evidence="1">
    <location>
        <begin position="111"/>
        <end position="134"/>
    </location>
</feature>
<feature type="region of interest" description="Disordered" evidence="1">
    <location>
        <begin position="72"/>
        <end position="91"/>
    </location>
</feature>
<keyword evidence="2" id="KW-0812">Transmembrane</keyword>
<dbReference type="AlphaFoldDB" id="A0A9R1UMX9"/>
<name>A0A9R1UMX9_LACSA</name>
<accession>A0A9R1UMX9</accession>
<evidence type="ECO:0000313" key="3">
    <source>
        <dbReference type="EMBL" id="KAJ0189810.1"/>
    </source>
</evidence>
<dbReference type="Proteomes" id="UP000235145">
    <property type="component" value="Unassembled WGS sequence"/>
</dbReference>
<evidence type="ECO:0000256" key="1">
    <source>
        <dbReference type="SAM" id="MobiDB-lite"/>
    </source>
</evidence>
<evidence type="ECO:0000256" key="2">
    <source>
        <dbReference type="SAM" id="Phobius"/>
    </source>
</evidence>
<sequence>MPVFYLQYKIISSFILRRQNPDLNILVNVLTHTATVTLDSEHCKRINVLKKLHNAQDQKELYVDNTKDATSEQVVGSKKQEGHKTTSNQSDQYLLKKESCEGVEFDIDKKDKRKRKGSNQRVEGPDGNKRKKKKRRKQVILLIVKKVIARMILQGSSGLDVVGMNCHVTNLPKATGMVSFLLLSLSLSCFGLCLYIVLNLESIIHLFQEFKESVQSDSRHLRQEYHKITECI</sequence>
<dbReference type="EMBL" id="NBSK02000008">
    <property type="protein sequence ID" value="KAJ0189810.1"/>
    <property type="molecule type" value="Genomic_DNA"/>
</dbReference>
<keyword evidence="2" id="KW-0472">Membrane</keyword>
<keyword evidence="2" id="KW-1133">Transmembrane helix</keyword>
<reference evidence="3 4" key="1">
    <citation type="journal article" date="2017" name="Nat. Commun.">
        <title>Genome assembly with in vitro proximity ligation data and whole-genome triplication in lettuce.</title>
        <authorList>
            <person name="Reyes-Chin-Wo S."/>
            <person name="Wang Z."/>
            <person name="Yang X."/>
            <person name="Kozik A."/>
            <person name="Arikit S."/>
            <person name="Song C."/>
            <person name="Xia L."/>
            <person name="Froenicke L."/>
            <person name="Lavelle D.O."/>
            <person name="Truco M.J."/>
            <person name="Xia R."/>
            <person name="Zhu S."/>
            <person name="Xu C."/>
            <person name="Xu H."/>
            <person name="Xu X."/>
            <person name="Cox K."/>
            <person name="Korf I."/>
            <person name="Meyers B.C."/>
            <person name="Michelmore R.W."/>
        </authorList>
    </citation>
    <scope>NUCLEOTIDE SEQUENCE [LARGE SCALE GENOMIC DNA]</scope>
    <source>
        <strain evidence="4">cv. Salinas</strain>
        <tissue evidence="3">Seedlings</tissue>
    </source>
</reference>
<protein>
    <submittedName>
        <fullName evidence="3">Uncharacterized protein</fullName>
    </submittedName>
</protein>
<organism evidence="3 4">
    <name type="scientific">Lactuca sativa</name>
    <name type="common">Garden lettuce</name>
    <dbReference type="NCBI Taxonomy" id="4236"/>
    <lineage>
        <taxon>Eukaryota</taxon>
        <taxon>Viridiplantae</taxon>
        <taxon>Streptophyta</taxon>
        <taxon>Embryophyta</taxon>
        <taxon>Tracheophyta</taxon>
        <taxon>Spermatophyta</taxon>
        <taxon>Magnoliopsida</taxon>
        <taxon>eudicotyledons</taxon>
        <taxon>Gunneridae</taxon>
        <taxon>Pentapetalae</taxon>
        <taxon>asterids</taxon>
        <taxon>campanulids</taxon>
        <taxon>Asterales</taxon>
        <taxon>Asteraceae</taxon>
        <taxon>Cichorioideae</taxon>
        <taxon>Cichorieae</taxon>
        <taxon>Lactucinae</taxon>
        <taxon>Lactuca</taxon>
    </lineage>
</organism>
<evidence type="ECO:0000313" key="4">
    <source>
        <dbReference type="Proteomes" id="UP000235145"/>
    </source>
</evidence>
<comment type="caution">
    <text evidence="3">The sequence shown here is derived from an EMBL/GenBank/DDBJ whole genome shotgun (WGS) entry which is preliminary data.</text>
</comment>